<keyword evidence="2" id="KW-1133">Transmembrane helix</keyword>
<dbReference type="STRING" id="37653.A0A0L8HZR3"/>
<feature type="transmembrane region" description="Helical" evidence="2">
    <location>
        <begin position="83"/>
        <end position="102"/>
    </location>
</feature>
<evidence type="ECO:0000313" key="4">
    <source>
        <dbReference type="EMBL" id="KOF94651.1"/>
    </source>
</evidence>
<dbReference type="OMA" id="ADENCEC"/>
<keyword evidence="2" id="KW-0472">Membrane</keyword>
<organism evidence="4">
    <name type="scientific">Octopus bimaculoides</name>
    <name type="common">California two-spotted octopus</name>
    <dbReference type="NCBI Taxonomy" id="37653"/>
    <lineage>
        <taxon>Eukaryota</taxon>
        <taxon>Metazoa</taxon>
        <taxon>Spiralia</taxon>
        <taxon>Lophotrochozoa</taxon>
        <taxon>Mollusca</taxon>
        <taxon>Cephalopoda</taxon>
        <taxon>Coleoidea</taxon>
        <taxon>Octopodiformes</taxon>
        <taxon>Octopoda</taxon>
        <taxon>Incirrata</taxon>
        <taxon>Octopodidae</taxon>
        <taxon>Octopus</taxon>
    </lineage>
</organism>
<name>A0A0L8HZR3_OCTBM</name>
<evidence type="ECO:0000256" key="1">
    <source>
        <dbReference type="ARBA" id="ARBA00004141"/>
    </source>
</evidence>
<feature type="transmembrane region" description="Helical" evidence="2">
    <location>
        <begin position="134"/>
        <end position="159"/>
    </location>
</feature>
<dbReference type="OrthoDB" id="6140699at2759"/>
<proteinExistence type="predicted"/>
<feature type="domain" description="ABC transporter TMD0" evidence="3">
    <location>
        <begin position="34"/>
        <end position="171"/>
    </location>
</feature>
<evidence type="ECO:0000259" key="3">
    <source>
        <dbReference type="Pfam" id="PF24357"/>
    </source>
</evidence>
<dbReference type="GO" id="GO:0016020">
    <property type="term" value="C:membrane"/>
    <property type="evidence" value="ECO:0007669"/>
    <property type="project" value="UniProtKB-SubCell"/>
</dbReference>
<gene>
    <name evidence="4" type="ORF">OCBIM_22001149mg</name>
</gene>
<dbReference type="InterPro" id="IPR056227">
    <property type="entry name" value="TMD0_ABC"/>
</dbReference>
<dbReference type="AlphaFoldDB" id="A0A0L8HZR3"/>
<dbReference type="EMBL" id="KQ416913">
    <property type="protein sequence ID" value="KOF94651.1"/>
    <property type="molecule type" value="Genomic_DNA"/>
</dbReference>
<keyword evidence="2" id="KW-0812">Transmembrane</keyword>
<feature type="transmembrane region" description="Helical" evidence="2">
    <location>
        <begin position="109"/>
        <end position="128"/>
    </location>
</feature>
<accession>A0A0L8HZR3</accession>
<comment type="subcellular location">
    <subcellularLocation>
        <location evidence="1">Membrane</location>
        <topology evidence="1">Multi-pass membrane protein</topology>
    </subcellularLocation>
</comment>
<evidence type="ECO:0000256" key="2">
    <source>
        <dbReference type="SAM" id="Phobius"/>
    </source>
</evidence>
<dbReference type="Pfam" id="PF24357">
    <property type="entry name" value="TMD0_ABC"/>
    <property type="match status" value="1"/>
</dbReference>
<reference evidence="4" key="1">
    <citation type="submission" date="2015-07" db="EMBL/GenBank/DDBJ databases">
        <title>MeaNS - Measles Nucleotide Surveillance Program.</title>
        <authorList>
            <person name="Tran T."/>
            <person name="Druce J."/>
        </authorList>
    </citation>
    <scope>NUCLEOTIDE SEQUENCE</scope>
    <source>
        <strain evidence="4">UCB-OBI-ISO-001</strain>
        <tissue evidence="4">Gonad</tissue>
    </source>
</reference>
<protein>
    <recommendedName>
        <fullName evidence="3">ABC transporter TMD0 domain-containing protein</fullName>
    </recommendedName>
</protein>
<sequence>MHFMLMARDNFQVFCQSPLWNSSLTWSSNNGSWPQFTDCFQKTVLVWIPCGWLFLTLPYYSYYLITTRGKSRHITFFSILKTLLSFLLAVFVLCDLIVNIYYENTHVTAVDYIAGISQIIAYLCAMVLMQVERWMGVVASGVLFIYWLLSLLTGTVLCYNKVIMKQYETDILHFNVFLARYTFIVLEIVFHCFAEVPHKYDKKALQRKPNPELEASFPSKFTIHWITPLITKAFKNTLTEADLYQLNPRDNIKVISNKFFTAWNQEKAKCHQ</sequence>
<feature type="transmembrane region" description="Helical" evidence="2">
    <location>
        <begin position="44"/>
        <end position="63"/>
    </location>
</feature>
<feature type="transmembrane region" description="Helical" evidence="2">
    <location>
        <begin position="171"/>
        <end position="190"/>
    </location>
</feature>